<proteinExistence type="predicted"/>
<evidence type="ECO:0000313" key="1">
    <source>
        <dbReference type="EMBL" id="EAU48416.1"/>
    </source>
</evidence>
<protein>
    <submittedName>
        <fullName evidence="1">Uncharacterized protein</fullName>
    </submittedName>
</protein>
<reference evidence="1 2" key="1">
    <citation type="journal article" date="2010" name="J. Bacteriol.">
        <title>Genome sequences of Pelagibaca bermudensis HTCC2601T and Maritimibacter alkaliphilus HTCC2654T, the type strains of two marine Roseobacter genera.</title>
        <authorList>
            <person name="Thrash J.C."/>
            <person name="Cho J.C."/>
            <person name="Ferriera S."/>
            <person name="Johnson J."/>
            <person name="Vergin K.L."/>
            <person name="Giovannoni S.J."/>
        </authorList>
    </citation>
    <scope>NUCLEOTIDE SEQUENCE [LARGE SCALE GENOMIC DNA]</scope>
    <source>
        <strain evidence="2">DSM 26914 / JCM 13377 / KCTC 12554 / HTCC2601</strain>
    </source>
</reference>
<gene>
    <name evidence="1" type="ORF">R2601_02548</name>
</gene>
<organism evidence="1 2">
    <name type="scientific">Salipiger bermudensis (strain DSM 26914 / JCM 13377 / KCTC 12554 / HTCC2601)</name>
    <name type="common">Pelagibaca bermudensis</name>
    <dbReference type="NCBI Taxonomy" id="314265"/>
    <lineage>
        <taxon>Bacteria</taxon>
        <taxon>Pseudomonadati</taxon>
        <taxon>Pseudomonadota</taxon>
        <taxon>Alphaproteobacteria</taxon>
        <taxon>Rhodobacterales</taxon>
        <taxon>Roseobacteraceae</taxon>
        <taxon>Salipiger</taxon>
    </lineage>
</organism>
<dbReference type="eggNOG" id="ENOG5033SWY">
    <property type="taxonomic scope" value="Bacteria"/>
</dbReference>
<evidence type="ECO:0000313" key="2">
    <source>
        <dbReference type="Proteomes" id="UP000006230"/>
    </source>
</evidence>
<dbReference type="EMBL" id="AATQ01000001">
    <property type="protein sequence ID" value="EAU48416.1"/>
    <property type="molecule type" value="Genomic_DNA"/>
</dbReference>
<sequence>MRPHQRGAHVGQDAGGLLDELRVGRHHAALEIEVVLKPHAHVATRKRRGGNIGHLVSAKAEGRPGPAFGDVVHHRHEGVHVARRAPRDAHAELHQRRIVEHAFLHQLLGEPQVAGVESLDLGLHAKLGHHPAHGAQHLGGVGHHVGAVTEVHRAAVEGADLGQTVADMRHALGCARHVGIGTVELHRGLDITEGQVTAGAGGQVQHHIHLGRADAVGHLAKQRPVAAGRAGLGIADVAMHHRRTGLGGIDSGLGDLGRRARHEPALVLRGARAGDGGGDEGLAVHLEGHRISLPAFPDRVTFLGEGAGAFLLVLGAVEPLDGLELAAIDAVEHVLELHVLGLAGDLLDRGKDQRRAGGEFVRHLARLGHQVRGGQDTVDQAPAMRLLGVEPAPGKKQLHRDVVGDALGQLDRRGIGHGAGLDLRQGKAGMIGGEDDVGAERQLEPAAAGDAVDGGDHRLVQAAQFLQPAEAADAVIGIRRLALGRGLQIPARAEELLALRGEDCHAQRGIVAEFGEDLAQLAARRHVDGVGLGPVQGDFKHRTAARRQDVLGHSSILIRASAATASVARQISGLISISCRALALSCTSVCRAMAVSMIASMSAPGRPR</sequence>
<dbReference type="Proteomes" id="UP000006230">
    <property type="component" value="Unassembled WGS sequence"/>
</dbReference>
<accession>Q0FWY6</accession>
<name>Q0FWY6_SALBH</name>
<dbReference type="AlphaFoldDB" id="Q0FWY6"/>
<dbReference type="HOGENOM" id="CLU_448950_0_0_5"/>
<keyword evidence="2" id="KW-1185">Reference proteome</keyword>
<comment type="caution">
    <text evidence="1">The sequence shown here is derived from an EMBL/GenBank/DDBJ whole genome shotgun (WGS) entry which is preliminary data.</text>
</comment>